<evidence type="ECO:0000313" key="1">
    <source>
        <dbReference type="EMBL" id="MDQ0207947.1"/>
    </source>
</evidence>
<sequence length="55" mass="6325">MTLDPIFESFWKADSDELAKRPTDEIQVSAEEEGEAWASFRKAVQQAATKRDHKE</sequence>
<reference evidence="1 2" key="1">
    <citation type="submission" date="2023-07" db="EMBL/GenBank/DDBJ databases">
        <title>Genomic Encyclopedia of Type Strains, Phase IV (KMG-IV): sequencing the most valuable type-strain genomes for metagenomic binning, comparative biology and taxonomic classification.</title>
        <authorList>
            <person name="Goeker M."/>
        </authorList>
    </citation>
    <scope>NUCLEOTIDE SEQUENCE [LARGE SCALE GENOMIC DNA]</scope>
    <source>
        <strain evidence="1 2">DSM 19154</strain>
    </source>
</reference>
<organism evidence="1 2">
    <name type="scientific">Alkalicoccobacillus murimartini</name>
    <dbReference type="NCBI Taxonomy" id="171685"/>
    <lineage>
        <taxon>Bacteria</taxon>
        <taxon>Bacillati</taxon>
        <taxon>Bacillota</taxon>
        <taxon>Bacilli</taxon>
        <taxon>Bacillales</taxon>
        <taxon>Bacillaceae</taxon>
        <taxon>Alkalicoccobacillus</taxon>
    </lineage>
</organism>
<accession>A0ABT9YJD7</accession>
<dbReference type="EMBL" id="JAUSUA010000004">
    <property type="protein sequence ID" value="MDQ0207947.1"/>
    <property type="molecule type" value="Genomic_DNA"/>
</dbReference>
<dbReference type="Proteomes" id="UP001225034">
    <property type="component" value="Unassembled WGS sequence"/>
</dbReference>
<dbReference type="RefSeq" id="WP_306983636.1">
    <property type="nucleotide sequence ID" value="NZ_JAUSUA010000004.1"/>
</dbReference>
<keyword evidence="2" id="KW-1185">Reference proteome</keyword>
<protein>
    <submittedName>
        <fullName evidence="1">Uncharacterized protein YdaU (DUF1376 family)</fullName>
    </submittedName>
</protein>
<evidence type="ECO:0000313" key="2">
    <source>
        <dbReference type="Proteomes" id="UP001225034"/>
    </source>
</evidence>
<comment type="caution">
    <text evidence="1">The sequence shown here is derived from an EMBL/GenBank/DDBJ whole genome shotgun (WGS) entry which is preliminary data.</text>
</comment>
<name>A0ABT9YJD7_9BACI</name>
<proteinExistence type="predicted"/>
<gene>
    <name evidence="1" type="ORF">J2S05_002756</name>
</gene>